<sequence>MLGKVHNGVARWLAASLVALLTIGVVVGGAATAQAHDGAHVLIFTKTTQFRHTDAIDKGTPLITAALEAEHMEVTHTEDSAIFNDADLAGFDAIIMFQTSGDPWNSDQKAALERYQRAGGGIVAIHNATDMRGNYPWWDNLVGSLMPGHAATGTDPGQPGTVRIEDHTHPSTAHFEESRWDRSDEWYNFSNNVRGTAHVLASMDESTYTAGGNAMGYDHPISWCKPYDGGRTWTTAMGHFGSHFEEPALLAHIVGGVKYAAGVEAGDCGGTVWESFEKIALDQNTSAPFAMDIAEDGRVFYTELVRGQVRVVDPATNKVTTALELDVYSGGEDGLLGIALDPDFTENGQLYLYRSPDAADNSDPSSFFSRVSRFTMQNGVIDPASEELIIEVPARRLPDEPGHTGGGLDFDADGNLYLGVGDDVNPHSEPSGGYAPISTRPGTFHDARATSANTNDLRGKLLRITPKSDGPGYTIPEGNLFPEADDTDDKTLPEIYAMGFRNPFRFSIDQKSGAISLADYSPDNSNDAPSTRGPAGIAEWNLITSPGNYGWPMCMGDNEPFRDVEYTTNPVTVGDYFDCANPVNDSPRNTGLTELPAARAADMWYGYNRSSVPEVIAQGGGLAPMGGPVYNFDPALASDTKFPASYDGKPFFYEWARNKMYSIQLKDPAGTTGSQVEKVTPFLPQEEFLAPIDSKFGPDGSLYLLDWGGGFGRDNPNSGVHRIDYISGSRSPMARITTDHDTGPAPLAVAFDGASSSDPENAALAFAWDFEGDGTVDATTPQATHTYATVGAFDARLTVTDPDGKTGTTTVPITVGNTRPSVQFALPPNGSFFDFGDEISWDVDVTDPEDGTVNGDDVIVQPALGHDEHAHPTTPLKGFTGSTETTLGGHAPDEDIFFALDARYTDGGGAGGENPLTGSQTTLVFPKVKQAEFFDSASENMTTAPSRDVEGIPSDRVIVGGDGAWAHFEPVSFHNIDDLALRVSAVAAGGSIELRKGAVDGELLATAEVAATGPTRFTDVTVDVSAFPQETLDLYLVFRGTEIKLNFLEAIGQGSSPFTTPTVAITAPAQDVELEPGQDVTVEATAADTGSDVSQVEFFVNGKSIGVDESAPYSTEWATPEEGLYELTAVATNADRKSKTSRIVLAQVGELFGDLVPFTNADGTFERIGDGRFRIIGAGDDTWQGVDEYSTLYAPAGGDEDWEAVVKIDAQQNTNGSAKAGIIVRNDMTQPGTSPGYAMVGIRPTGGVEFLSDPDGNGQLNASTAGGTTSYPTWVKLKRSGADYTAYFSKNGTTWTQVGGTVNLTGAAATQDVGMFMMSHASGVGTVDFADFAIDTDPQVPQPTAPLEPLMCVAAPLSDEFNGPAMAPTWGLRTAENATITQSAGALNLPVTAGDINEAEPGPVSFASKPLPAGAWEATTKITLAHTSHWQWAGLVVHQNDNEYNKLGFVRNQAGGRFVEFQTETGGSRTTPAQPALPSNFPTTIHLKLTSNGTTLTGAYSADGVTWTALTGQLQLKQNARIGIMAAGDLGTAPVSAKVDWFRFSPEPAASGPVAPGDEFDGTALDGCRWGQSVRYDSNHAKVADGHLKITTQPGDINGANPLSPRNFILTKAPEGDWVATTKFKAPLKHRYQLAGLMMWADDDNYVKADIVATNNPGSALDLRAELAGESKAAGIGNHFVNIADSTESGYWYIRVTKTGDVYTAEVSDGGVNWTPIGATGITFDQPLRGLGLMAIGPEQEEPVVVEFDSFELVGDQEDTTAPTTTLSWTPAEPAGDNNWYRTAPSFALEATDADGSGVASTEYAIGDAEWTAYDEPVALTGQGEIVVTFRSTDEAGNVEATGSATVKVDTIAPTTTAAVDNVDGGVQVTLDAADESSGVAATEFRLDGGEWTAYADPILVTVAGAHTVEYRSTDTAGNGESDQSTGFTVVGDSSPVAPVITSGDPGAGTVGSAYSFTVVASGNPAPTFSVTAGKLPAGLGLHATTGVISGKPTSAGSATFTVTASNGVGSPAAKSYTVVVSALKPTVSFDSQGGSKVAAVSTNYNTVIKAPKSPTRTGYTFAGWYTKATGGSKWNFSAKVTSNVTAYAHWTVQKRTVTFNAQGGSKVAAVSTDYNTAIKAPKSPTRTGYTFKGWYTKATGGTKWNFTAKVTSNVTAYAHWTVQKRTVTFNAQGGSKVAAVSTNYNTVIKAPKSPTRTGYTFSGWYTKATGGTAWKFSSKVTANATAYAHWTVQKRTVTFNAQGGSKVAAVSTNYNTVIKAPKSPARSGYTFSGWYTKATGGSKWNFTVKVTSNATAYAHWAKK</sequence>
<feature type="domain" description="PKD" evidence="3">
    <location>
        <begin position="732"/>
        <end position="815"/>
    </location>
</feature>
<dbReference type="PANTHER" id="PTHR40469">
    <property type="entry name" value="SECRETED GLYCOSYL HYDROLASE"/>
    <property type="match status" value="1"/>
</dbReference>
<dbReference type="InterPro" id="IPR000601">
    <property type="entry name" value="PKD_dom"/>
</dbReference>
<dbReference type="Gene3D" id="2.60.120.260">
    <property type="entry name" value="Galactose-binding domain-like"/>
    <property type="match status" value="1"/>
</dbReference>
<dbReference type="InterPro" id="IPR009784">
    <property type="entry name" value="DUF1349"/>
</dbReference>
<dbReference type="InterPro" id="IPR022409">
    <property type="entry name" value="PKD/Chitinase_dom"/>
</dbReference>
<keyword evidence="5" id="KW-1185">Reference proteome</keyword>
<dbReference type="Gene3D" id="2.60.120.200">
    <property type="match status" value="3"/>
</dbReference>
<dbReference type="InterPro" id="IPR029062">
    <property type="entry name" value="Class_I_gatase-like"/>
</dbReference>
<dbReference type="SUPFAM" id="SSF50952">
    <property type="entry name" value="Soluble quinoprotein glucose dehydrogenase"/>
    <property type="match status" value="1"/>
</dbReference>
<organism evidence="4 5">
    <name type="scientific">Leifsonia kafniensis</name>
    <dbReference type="NCBI Taxonomy" id="475957"/>
    <lineage>
        <taxon>Bacteria</taxon>
        <taxon>Bacillati</taxon>
        <taxon>Actinomycetota</taxon>
        <taxon>Actinomycetes</taxon>
        <taxon>Micrococcales</taxon>
        <taxon>Microbacteriaceae</taxon>
        <taxon>Leifsonia</taxon>
    </lineage>
</organism>
<dbReference type="Pfam" id="PF07995">
    <property type="entry name" value="GSDH"/>
    <property type="match status" value="1"/>
</dbReference>
<dbReference type="Pfam" id="PF18911">
    <property type="entry name" value="PKD_4"/>
    <property type="match status" value="1"/>
</dbReference>
<dbReference type="CDD" id="cd04084">
    <property type="entry name" value="CBM6_xylanase-like"/>
    <property type="match status" value="1"/>
</dbReference>
<dbReference type="InterPro" id="IPR015919">
    <property type="entry name" value="Cadherin-like_sf"/>
</dbReference>
<dbReference type="PANTHER" id="PTHR40469:SF2">
    <property type="entry name" value="GALACTOSE-BINDING DOMAIN-LIKE SUPERFAMILY PROTEIN"/>
    <property type="match status" value="1"/>
</dbReference>
<comment type="subcellular location">
    <subcellularLocation>
        <location evidence="1">Cell envelope</location>
    </subcellularLocation>
</comment>
<dbReference type="NCBIfam" id="TIGR02543">
    <property type="entry name" value="List_Bact_rpt"/>
    <property type="match status" value="4"/>
</dbReference>
<dbReference type="InterPro" id="IPR013378">
    <property type="entry name" value="InlB-like_B-rpt"/>
</dbReference>
<dbReference type="SUPFAM" id="SSF49899">
    <property type="entry name" value="Concanavalin A-like lectins/glucanases"/>
    <property type="match status" value="2"/>
</dbReference>
<evidence type="ECO:0000313" key="5">
    <source>
        <dbReference type="Proteomes" id="UP001501803"/>
    </source>
</evidence>
<dbReference type="EMBL" id="BAABCN010000010">
    <property type="protein sequence ID" value="GAA3885601.1"/>
    <property type="molecule type" value="Genomic_DNA"/>
</dbReference>
<name>A0ABP7KRD4_9MICO</name>
<proteinExistence type="predicted"/>
<dbReference type="SUPFAM" id="SSF49299">
    <property type="entry name" value="PKD domain"/>
    <property type="match status" value="1"/>
</dbReference>
<reference evidence="5" key="1">
    <citation type="journal article" date="2019" name="Int. J. Syst. Evol. Microbiol.">
        <title>The Global Catalogue of Microorganisms (GCM) 10K type strain sequencing project: providing services to taxonomists for standard genome sequencing and annotation.</title>
        <authorList>
            <consortium name="The Broad Institute Genomics Platform"/>
            <consortium name="The Broad Institute Genome Sequencing Center for Infectious Disease"/>
            <person name="Wu L."/>
            <person name="Ma J."/>
        </authorList>
    </citation>
    <scope>NUCLEOTIDE SEQUENCE [LARGE SCALE GENOMIC DNA]</scope>
    <source>
        <strain evidence="5">JCM 17021</strain>
    </source>
</reference>
<dbReference type="Gene3D" id="2.60.40.10">
    <property type="entry name" value="Immunoglobulins"/>
    <property type="match status" value="3"/>
</dbReference>
<dbReference type="InterPro" id="IPR013783">
    <property type="entry name" value="Ig-like_fold"/>
</dbReference>
<dbReference type="SUPFAM" id="SSF49785">
    <property type="entry name" value="Galactose-binding domain-like"/>
    <property type="match status" value="1"/>
</dbReference>
<dbReference type="RefSeq" id="WP_345068115.1">
    <property type="nucleotide sequence ID" value="NZ_BAABCN010000010.1"/>
</dbReference>
<dbReference type="InterPro" id="IPR058094">
    <property type="entry name" value="Ig-like_OmpL47-like"/>
</dbReference>
<dbReference type="InterPro" id="IPR008979">
    <property type="entry name" value="Galactose-bd-like_sf"/>
</dbReference>
<dbReference type="Gene3D" id="2.120.10.30">
    <property type="entry name" value="TolB, C-terminal domain"/>
    <property type="match status" value="1"/>
</dbReference>
<dbReference type="Pfam" id="PF07081">
    <property type="entry name" value="DUF1349"/>
    <property type="match status" value="1"/>
</dbReference>
<evidence type="ECO:0000256" key="2">
    <source>
        <dbReference type="SAM" id="MobiDB-lite"/>
    </source>
</evidence>
<evidence type="ECO:0000256" key="1">
    <source>
        <dbReference type="ARBA" id="ARBA00004196"/>
    </source>
</evidence>
<feature type="region of interest" description="Disordered" evidence="2">
    <location>
        <begin position="463"/>
        <end position="486"/>
    </location>
</feature>
<accession>A0ABP7KRD4</accession>
<dbReference type="InterPro" id="IPR042229">
    <property type="entry name" value="Listeria/Bacterioides_rpt_sf"/>
</dbReference>
<dbReference type="SUPFAM" id="SSF52317">
    <property type="entry name" value="Class I glutamine amidotransferase-like"/>
    <property type="match status" value="1"/>
</dbReference>
<dbReference type="InterPro" id="IPR006584">
    <property type="entry name" value="Cellulose-bd_IV"/>
</dbReference>
<dbReference type="Pfam" id="PF06283">
    <property type="entry name" value="ThuA"/>
    <property type="match status" value="1"/>
</dbReference>
<dbReference type="Proteomes" id="UP001501803">
    <property type="component" value="Unassembled WGS sequence"/>
</dbReference>
<dbReference type="InterPro" id="IPR029010">
    <property type="entry name" value="ThuA-like"/>
</dbReference>
<gene>
    <name evidence="4" type="ORF">GCM10022381_29680</name>
</gene>
<dbReference type="InterPro" id="IPR035986">
    <property type="entry name" value="PKD_dom_sf"/>
</dbReference>
<dbReference type="Gene3D" id="2.60.40.4270">
    <property type="entry name" value="Listeria-Bacteroides repeat domain"/>
    <property type="match status" value="4"/>
</dbReference>
<dbReference type="SMART" id="SM00089">
    <property type="entry name" value="PKD"/>
    <property type="match status" value="1"/>
</dbReference>
<dbReference type="NCBIfam" id="NF047446">
    <property type="entry name" value="barrel_OmpL47"/>
    <property type="match status" value="2"/>
</dbReference>
<dbReference type="InterPro" id="IPR013320">
    <property type="entry name" value="ConA-like_dom_sf"/>
</dbReference>
<dbReference type="Pfam" id="PF09479">
    <property type="entry name" value="Flg_new"/>
    <property type="match status" value="4"/>
</dbReference>
<dbReference type="PROSITE" id="PS50093">
    <property type="entry name" value="PKD"/>
    <property type="match status" value="1"/>
</dbReference>
<protein>
    <recommendedName>
        <fullName evidence="3">PKD domain-containing protein</fullName>
    </recommendedName>
</protein>
<evidence type="ECO:0000313" key="4">
    <source>
        <dbReference type="EMBL" id="GAA3885601.1"/>
    </source>
</evidence>
<dbReference type="SMART" id="SM00606">
    <property type="entry name" value="CBD_IV"/>
    <property type="match status" value="1"/>
</dbReference>
<dbReference type="InterPro" id="IPR041542">
    <property type="entry name" value="GH43_C2"/>
</dbReference>
<dbReference type="Gene3D" id="3.40.50.880">
    <property type="match status" value="1"/>
</dbReference>
<comment type="caution">
    <text evidence="4">The sequence shown here is derived from an EMBL/GenBank/DDBJ whole genome shotgun (WGS) entry which is preliminary data.</text>
</comment>
<dbReference type="CDD" id="cd00146">
    <property type="entry name" value="PKD"/>
    <property type="match status" value="1"/>
</dbReference>
<dbReference type="InterPro" id="IPR011042">
    <property type="entry name" value="6-blade_b-propeller_TolB-like"/>
</dbReference>
<dbReference type="Pfam" id="PF05345">
    <property type="entry name" value="He_PIG"/>
    <property type="match status" value="1"/>
</dbReference>
<dbReference type="InterPro" id="IPR012938">
    <property type="entry name" value="Glc/Sorbosone_DH"/>
</dbReference>
<evidence type="ECO:0000259" key="3">
    <source>
        <dbReference type="PROSITE" id="PS50093"/>
    </source>
</evidence>
<dbReference type="SUPFAM" id="SSF49313">
    <property type="entry name" value="Cadherin-like"/>
    <property type="match status" value="1"/>
</dbReference>
<dbReference type="Pfam" id="PF17851">
    <property type="entry name" value="GH43_C2"/>
    <property type="match status" value="1"/>
</dbReference>
<dbReference type="Pfam" id="PF17957">
    <property type="entry name" value="Big_7"/>
    <property type="match status" value="1"/>
</dbReference>
<dbReference type="InterPro" id="IPR011041">
    <property type="entry name" value="Quinoprot_gluc/sorb_DH_b-prop"/>
</dbReference>